<protein>
    <submittedName>
        <fullName evidence="3">Uncharacterized protein</fullName>
    </submittedName>
</protein>
<dbReference type="PANTHER" id="PTHR32166">
    <property type="entry name" value="OSJNBA0013A04.12 PROTEIN"/>
    <property type="match status" value="1"/>
</dbReference>
<proteinExistence type="predicted"/>
<dbReference type="GO" id="GO:0046983">
    <property type="term" value="F:protein dimerization activity"/>
    <property type="evidence" value="ECO:0007669"/>
    <property type="project" value="InterPro"/>
</dbReference>
<keyword evidence="4" id="KW-1185">Reference proteome</keyword>
<sequence length="606" mass="70109">MCKHCKASFKSSYTRIHYHFFEAPDGKKAGIQRCKELMRDRALHDRIRAKVLHAEKEELYSYGKKNIPTPSKPLHEALGLMERETVDLKVIRGLCSAGVPFNALRNPEFVDMLMAVNKAPKCYKPPSYEKARTSLLDECKRNLERDLIPIQETWYTQGVSIVSDGWSNTKHNPLINVLAVNSRGATFMYADDFSGIEKIGKTISDYLLKAIEDIGHQIKEIEKVHKHIFWSPCVCHTLNLIFKDFAKAFPWLRDRYKDRKNIVKYYINHSHILATLREHSKLELLKVAKTKFASHYTLLRRLLDCREQLVTTVCLSKWKDFVKNADASTGAKDDVEIIVRITKPLFLLIKFCDGDGPKIEKVYKRMDNMIGELKEIIKDNVHKDDYPIMEQIVLDRWEKMNIPIHCLGFALNPRFYDANFLKIPAPGGVERKPPNLDSEVMSGVLEAFRKIIESKEEEKLLREQYAVFHQRKRGLFAKLACQEDAVHMDPIDWWSTYGSETSELAEVAKKVLSQPVSSSSAKRNWSTYSYIHNVKRNRLNNARADKLVFIYSNICLLSRFSKSYTSGPYKYWDIDPESSTMEESITRMQELMWSIDNEEGSSSAKL</sequence>
<dbReference type="PANTHER" id="PTHR32166:SF123">
    <property type="entry name" value="BED-TYPE DOMAIN-CONTAINING PROTEIN"/>
    <property type="match status" value="1"/>
</dbReference>
<reference evidence="3" key="1">
    <citation type="submission" date="2022-04" db="EMBL/GenBank/DDBJ databases">
        <title>Carnegiea gigantea Genome sequencing and assembly v2.</title>
        <authorList>
            <person name="Copetti D."/>
            <person name="Sanderson M.J."/>
            <person name="Burquez A."/>
            <person name="Wojciechowski M.F."/>
        </authorList>
    </citation>
    <scope>NUCLEOTIDE SEQUENCE</scope>
    <source>
        <strain evidence="3">SGP5-SGP5p</strain>
        <tissue evidence="3">Aerial part</tissue>
    </source>
</reference>
<dbReference type="Pfam" id="PF04937">
    <property type="entry name" value="DUF659"/>
    <property type="match status" value="1"/>
</dbReference>
<dbReference type="InterPro" id="IPR012337">
    <property type="entry name" value="RNaseH-like_sf"/>
</dbReference>
<dbReference type="Proteomes" id="UP001153076">
    <property type="component" value="Unassembled WGS sequence"/>
</dbReference>
<dbReference type="AlphaFoldDB" id="A0A9Q1GYI8"/>
<dbReference type="Pfam" id="PF05699">
    <property type="entry name" value="Dimer_Tnp_hAT"/>
    <property type="match status" value="1"/>
</dbReference>
<organism evidence="3 4">
    <name type="scientific">Carnegiea gigantea</name>
    <dbReference type="NCBI Taxonomy" id="171969"/>
    <lineage>
        <taxon>Eukaryota</taxon>
        <taxon>Viridiplantae</taxon>
        <taxon>Streptophyta</taxon>
        <taxon>Embryophyta</taxon>
        <taxon>Tracheophyta</taxon>
        <taxon>Spermatophyta</taxon>
        <taxon>Magnoliopsida</taxon>
        <taxon>eudicotyledons</taxon>
        <taxon>Gunneridae</taxon>
        <taxon>Pentapetalae</taxon>
        <taxon>Caryophyllales</taxon>
        <taxon>Cactineae</taxon>
        <taxon>Cactaceae</taxon>
        <taxon>Cactoideae</taxon>
        <taxon>Echinocereeae</taxon>
        <taxon>Carnegiea</taxon>
    </lineage>
</organism>
<dbReference type="OrthoDB" id="1937290at2759"/>
<dbReference type="EMBL" id="JAKOGI010001007">
    <property type="protein sequence ID" value="KAJ8428428.1"/>
    <property type="molecule type" value="Genomic_DNA"/>
</dbReference>
<comment type="caution">
    <text evidence="3">The sequence shown here is derived from an EMBL/GenBank/DDBJ whole genome shotgun (WGS) entry which is preliminary data.</text>
</comment>
<feature type="domain" description="HAT C-terminal dimerisation" evidence="2">
    <location>
        <begin position="481"/>
        <end position="554"/>
    </location>
</feature>
<evidence type="ECO:0000313" key="4">
    <source>
        <dbReference type="Proteomes" id="UP001153076"/>
    </source>
</evidence>
<feature type="domain" description="DUF659" evidence="1">
    <location>
        <begin position="126"/>
        <end position="259"/>
    </location>
</feature>
<accession>A0A9Q1GYI8</accession>
<gene>
    <name evidence="3" type="ORF">Cgig2_003130</name>
</gene>
<dbReference type="InterPro" id="IPR007021">
    <property type="entry name" value="DUF659"/>
</dbReference>
<evidence type="ECO:0000313" key="3">
    <source>
        <dbReference type="EMBL" id="KAJ8428428.1"/>
    </source>
</evidence>
<dbReference type="InterPro" id="IPR008906">
    <property type="entry name" value="HATC_C_dom"/>
</dbReference>
<dbReference type="SUPFAM" id="SSF53098">
    <property type="entry name" value="Ribonuclease H-like"/>
    <property type="match status" value="1"/>
</dbReference>
<evidence type="ECO:0000259" key="1">
    <source>
        <dbReference type="Pfam" id="PF04937"/>
    </source>
</evidence>
<evidence type="ECO:0000259" key="2">
    <source>
        <dbReference type="Pfam" id="PF05699"/>
    </source>
</evidence>
<name>A0A9Q1GYI8_9CARY</name>